<name>A0A5R9G9J0_9BACL</name>
<feature type="binding site" evidence="3">
    <location>
        <position position="128"/>
    </location>
    <ligand>
        <name>a divalent metal cation</name>
        <dbReference type="ChEBI" id="CHEBI:60240"/>
    </ligand>
</feature>
<evidence type="ECO:0000313" key="4">
    <source>
        <dbReference type="EMBL" id="TLS50048.1"/>
    </source>
</evidence>
<gene>
    <name evidence="4" type="ORF">FE782_22180</name>
</gene>
<feature type="binding site" evidence="3">
    <location>
        <position position="48"/>
    </location>
    <ligand>
        <name>a divalent metal cation</name>
        <dbReference type="ChEBI" id="CHEBI:60240"/>
    </ligand>
</feature>
<protein>
    <submittedName>
        <fullName evidence="4">Damage-inducible protein DinB</fullName>
    </submittedName>
</protein>
<dbReference type="EMBL" id="VCIW01000017">
    <property type="protein sequence ID" value="TLS50048.1"/>
    <property type="molecule type" value="Genomic_DNA"/>
</dbReference>
<dbReference type="Gene3D" id="1.20.120.450">
    <property type="entry name" value="dinb family like domain"/>
    <property type="match status" value="1"/>
</dbReference>
<evidence type="ECO:0000256" key="1">
    <source>
        <dbReference type="ARBA" id="ARBA00008635"/>
    </source>
</evidence>
<evidence type="ECO:0000256" key="3">
    <source>
        <dbReference type="PIRSR" id="PIRSR607837-1"/>
    </source>
</evidence>
<dbReference type="InterPro" id="IPR007837">
    <property type="entry name" value="DinB"/>
</dbReference>
<keyword evidence="5" id="KW-1185">Reference proteome</keyword>
<keyword evidence="2 3" id="KW-0479">Metal-binding</keyword>
<dbReference type="GO" id="GO:0046872">
    <property type="term" value="F:metal ion binding"/>
    <property type="evidence" value="ECO:0007669"/>
    <property type="project" value="UniProtKB-KW"/>
</dbReference>
<dbReference type="Pfam" id="PF05163">
    <property type="entry name" value="DinB"/>
    <property type="match status" value="1"/>
</dbReference>
<sequence length="163" mass="17909">MYRSLNDFFQDWAQEEALTLKVLETLTDASLPQAVSDGKRTLGDLGWHLVSSVSGMLGAGGLQVEGPGFDSPTPTDASEIVEGYRRVSEKAVAALKQHWNDEKLSEKLMLFGFIDTTYGGLLNLIVRHQIHHRGQMTVLIRQAGLVPPGVYGPNEEESAAMRQ</sequence>
<organism evidence="4 5">
    <name type="scientific">Paenibacillus antri</name>
    <dbReference type="NCBI Taxonomy" id="2582848"/>
    <lineage>
        <taxon>Bacteria</taxon>
        <taxon>Bacillati</taxon>
        <taxon>Bacillota</taxon>
        <taxon>Bacilli</taxon>
        <taxon>Bacillales</taxon>
        <taxon>Paenibacillaceae</taxon>
        <taxon>Paenibacillus</taxon>
    </lineage>
</organism>
<dbReference type="RefSeq" id="WP_138196532.1">
    <property type="nucleotide sequence ID" value="NZ_VCIW01000017.1"/>
</dbReference>
<reference evidence="4 5" key="1">
    <citation type="submission" date="2019-05" db="EMBL/GenBank/DDBJ databases">
        <authorList>
            <person name="Narsing Rao M.P."/>
            <person name="Li W.J."/>
        </authorList>
    </citation>
    <scope>NUCLEOTIDE SEQUENCE [LARGE SCALE GENOMIC DNA]</scope>
    <source>
        <strain evidence="4 5">SYSU_K30003</strain>
    </source>
</reference>
<dbReference type="Proteomes" id="UP000309676">
    <property type="component" value="Unassembled WGS sequence"/>
</dbReference>
<dbReference type="AlphaFoldDB" id="A0A5R9G9J0"/>
<dbReference type="SUPFAM" id="SSF109854">
    <property type="entry name" value="DinB/YfiT-like putative metalloenzymes"/>
    <property type="match status" value="1"/>
</dbReference>
<feature type="binding site" evidence="3">
    <location>
        <position position="132"/>
    </location>
    <ligand>
        <name>a divalent metal cation</name>
        <dbReference type="ChEBI" id="CHEBI:60240"/>
    </ligand>
</feature>
<comment type="caution">
    <text evidence="4">The sequence shown here is derived from an EMBL/GenBank/DDBJ whole genome shotgun (WGS) entry which is preliminary data.</text>
</comment>
<comment type="similarity">
    <text evidence="1">Belongs to the DinB family.</text>
</comment>
<accession>A0A5R9G9J0</accession>
<dbReference type="InterPro" id="IPR034660">
    <property type="entry name" value="DinB/YfiT-like"/>
</dbReference>
<dbReference type="OrthoDB" id="119432at2"/>
<evidence type="ECO:0000256" key="2">
    <source>
        <dbReference type="ARBA" id="ARBA00022723"/>
    </source>
</evidence>
<evidence type="ECO:0000313" key="5">
    <source>
        <dbReference type="Proteomes" id="UP000309676"/>
    </source>
</evidence>
<proteinExistence type="inferred from homology"/>